<dbReference type="Proteomes" id="UP000316921">
    <property type="component" value="Chromosome"/>
</dbReference>
<organism evidence="1 2">
    <name type="scientific">Engelhardtia mirabilis</name>
    <dbReference type="NCBI Taxonomy" id="2528011"/>
    <lineage>
        <taxon>Bacteria</taxon>
        <taxon>Pseudomonadati</taxon>
        <taxon>Planctomycetota</taxon>
        <taxon>Planctomycetia</taxon>
        <taxon>Planctomycetia incertae sedis</taxon>
        <taxon>Engelhardtia</taxon>
    </lineage>
</organism>
<name>A0A518BS36_9BACT</name>
<dbReference type="InterPro" id="IPR011989">
    <property type="entry name" value="ARM-like"/>
</dbReference>
<accession>A0A518BS36</accession>
<evidence type="ECO:0000313" key="2">
    <source>
        <dbReference type="Proteomes" id="UP000316921"/>
    </source>
</evidence>
<dbReference type="InterPro" id="IPR016024">
    <property type="entry name" value="ARM-type_fold"/>
</dbReference>
<evidence type="ECO:0000313" key="1">
    <source>
        <dbReference type="EMBL" id="QDU69787.1"/>
    </source>
</evidence>
<evidence type="ECO:0008006" key="3">
    <source>
        <dbReference type="Google" id="ProtNLM"/>
    </source>
</evidence>
<dbReference type="Pfam" id="PF13646">
    <property type="entry name" value="HEAT_2"/>
    <property type="match status" value="1"/>
</dbReference>
<dbReference type="EMBL" id="CP036287">
    <property type="protein sequence ID" value="QDU69787.1"/>
    <property type="molecule type" value="Genomic_DNA"/>
</dbReference>
<protein>
    <recommendedName>
        <fullName evidence="3">HEAT repeat protein</fullName>
    </recommendedName>
</protein>
<dbReference type="KEGG" id="pbap:Pla133_49090"/>
<gene>
    <name evidence="1" type="ORF">Pla133_49090</name>
</gene>
<dbReference type="Gene3D" id="1.25.10.10">
    <property type="entry name" value="Leucine-rich Repeat Variant"/>
    <property type="match status" value="1"/>
</dbReference>
<keyword evidence="2" id="KW-1185">Reference proteome</keyword>
<reference evidence="1 2" key="1">
    <citation type="submission" date="2019-02" db="EMBL/GenBank/DDBJ databases">
        <title>Deep-cultivation of Planctomycetes and their phenomic and genomic characterization uncovers novel biology.</title>
        <authorList>
            <person name="Wiegand S."/>
            <person name="Jogler M."/>
            <person name="Boedeker C."/>
            <person name="Pinto D."/>
            <person name="Vollmers J."/>
            <person name="Rivas-Marin E."/>
            <person name="Kohn T."/>
            <person name="Peeters S.H."/>
            <person name="Heuer A."/>
            <person name="Rast P."/>
            <person name="Oberbeckmann S."/>
            <person name="Bunk B."/>
            <person name="Jeske O."/>
            <person name="Meyerdierks A."/>
            <person name="Storesund J.E."/>
            <person name="Kallscheuer N."/>
            <person name="Luecker S."/>
            <person name="Lage O.M."/>
            <person name="Pohl T."/>
            <person name="Merkel B.J."/>
            <person name="Hornburger P."/>
            <person name="Mueller R.-W."/>
            <person name="Bruemmer F."/>
            <person name="Labrenz M."/>
            <person name="Spormann A.M."/>
            <person name="Op den Camp H."/>
            <person name="Overmann J."/>
            <person name="Amann R."/>
            <person name="Jetten M.S.M."/>
            <person name="Mascher T."/>
            <person name="Medema M.H."/>
            <person name="Devos D.P."/>
            <person name="Kaster A.-K."/>
            <person name="Ovreas L."/>
            <person name="Rohde M."/>
            <person name="Galperin M.Y."/>
            <person name="Jogler C."/>
        </authorList>
    </citation>
    <scope>NUCLEOTIDE SEQUENCE [LARGE SCALE GENOMIC DNA]</scope>
    <source>
        <strain evidence="1 2">Pla133</strain>
    </source>
</reference>
<dbReference type="SUPFAM" id="SSF48371">
    <property type="entry name" value="ARM repeat"/>
    <property type="match status" value="1"/>
</dbReference>
<sequence length="266" mass="28649">MRREPSPLIGLALAVLALVGAAAALAVANRRAPSGQPDLDLELIERDVARLEALQSALRSELDDFAEAASQAPVTTPLAAGEAAPEDVVLALAQLETRVDELEEEFALGIYGPVADDWNRREAQALELPRSSLARDGLEAYRVQLSDAANRDDERLGALRMLQLFPDEMVEGDWLVAAAIDLIRTAQDPEVVENAVEAVARERDPRYLAALVEVLEGSASEGARCEAADALRDYVGDPRVELALRTASDTDPSADVRKHARRALGN</sequence>
<proteinExistence type="predicted"/>
<dbReference type="AlphaFoldDB" id="A0A518BS36"/>